<dbReference type="RefSeq" id="WP_075017101.1">
    <property type="nucleotide sequence ID" value="NZ_FODD01000016.1"/>
</dbReference>
<keyword evidence="3" id="KW-1185">Reference proteome</keyword>
<evidence type="ECO:0000259" key="1">
    <source>
        <dbReference type="Pfam" id="PF06722"/>
    </source>
</evidence>
<organism evidence="2 3">
    <name type="scientific">Actinacidiphila rubida</name>
    <dbReference type="NCBI Taxonomy" id="310780"/>
    <lineage>
        <taxon>Bacteria</taxon>
        <taxon>Bacillati</taxon>
        <taxon>Actinomycetota</taxon>
        <taxon>Actinomycetes</taxon>
        <taxon>Kitasatosporales</taxon>
        <taxon>Streptomycetaceae</taxon>
        <taxon>Actinacidiphila</taxon>
    </lineage>
</organism>
<dbReference type="OrthoDB" id="5197803at2"/>
<dbReference type="Gene3D" id="3.40.50.2000">
    <property type="entry name" value="Glycogen Phosphorylase B"/>
    <property type="match status" value="2"/>
</dbReference>
<dbReference type="InterPro" id="IPR010610">
    <property type="entry name" value="EryCIII-like_C"/>
</dbReference>
<gene>
    <name evidence="2" type="ORF">SAMN05216267_101681</name>
</gene>
<dbReference type="Pfam" id="PF06722">
    <property type="entry name" value="EryCIII-like_C"/>
    <property type="match status" value="1"/>
</dbReference>
<dbReference type="STRING" id="310780.SAMN05216267_101681"/>
<reference evidence="2 3" key="1">
    <citation type="submission" date="2016-10" db="EMBL/GenBank/DDBJ databases">
        <authorList>
            <person name="de Groot N.N."/>
        </authorList>
    </citation>
    <scope>NUCLEOTIDE SEQUENCE [LARGE SCALE GENOMIC DNA]</scope>
    <source>
        <strain evidence="2 3">CGMCC 4.2026</strain>
    </source>
</reference>
<protein>
    <submittedName>
        <fullName evidence="2">UDP:flavonoid glycosyltransferase YjiC, YdhE family</fullName>
    </submittedName>
</protein>
<dbReference type="EMBL" id="FODD01000016">
    <property type="protein sequence ID" value="SEO05954.1"/>
    <property type="molecule type" value="Genomic_DNA"/>
</dbReference>
<dbReference type="GO" id="GO:0016757">
    <property type="term" value="F:glycosyltransferase activity"/>
    <property type="evidence" value="ECO:0007669"/>
    <property type="project" value="UniProtKB-ARBA"/>
</dbReference>
<name>A0A1H8LLD3_9ACTN</name>
<dbReference type="Proteomes" id="UP000181951">
    <property type="component" value="Unassembled WGS sequence"/>
</dbReference>
<sequence length="382" mass="40919">MGATVLFLPSPSASGSWGSTVRLAAIAEECRRRGDRVVFHACEPTDALLRERGLEVAPFRGIAPASLARGPIDTFHDICEVLGFSEPASWERLLRDEDDMIAEVAPDVVVADMRPTAPLSAARHGVPLVACAWAGADPRLHASGDHPYDDLARAVAAKWCDLVPDSMAELMFWRSDRQLALSFPAFEPELADAPAVAYTGYLRDTWRPAGGEARPPVPERLVVVYASSSPWGVPRIADALDEAARRAAVTVWCVLRSDTPARRLSDRCEVFRYLPMDDVLPESAALVFHGGLSTALASVHYGAPALAVPGRHYERRRNADRLGAMGLGITGELGDLLPSRLSALFERLVDDTGLTAAAETARAEAARYGGAAAAADAVHGLL</sequence>
<feature type="domain" description="Erythromycin biosynthesis protein CIII-like C-terminal" evidence="1">
    <location>
        <begin position="262"/>
        <end position="366"/>
    </location>
</feature>
<proteinExistence type="predicted"/>
<dbReference type="AlphaFoldDB" id="A0A1H8LLD3"/>
<accession>A0A1H8LLD3</accession>
<dbReference type="SUPFAM" id="SSF53756">
    <property type="entry name" value="UDP-Glycosyltransferase/glycogen phosphorylase"/>
    <property type="match status" value="1"/>
</dbReference>
<keyword evidence="2" id="KW-0808">Transferase</keyword>
<evidence type="ECO:0000313" key="2">
    <source>
        <dbReference type="EMBL" id="SEO05954.1"/>
    </source>
</evidence>
<evidence type="ECO:0000313" key="3">
    <source>
        <dbReference type="Proteomes" id="UP000181951"/>
    </source>
</evidence>